<gene>
    <name evidence="1" type="ORF">LX76_03908</name>
</gene>
<organism evidence="1 2">
    <name type="scientific">Cereibacter changlensis</name>
    <dbReference type="NCBI Taxonomy" id="402884"/>
    <lineage>
        <taxon>Bacteria</taxon>
        <taxon>Pseudomonadati</taxon>
        <taxon>Pseudomonadota</taxon>
        <taxon>Alphaproteobacteria</taxon>
        <taxon>Rhodobacterales</taxon>
        <taxon>Paracoccaceae</taxon>
        <taxon>Cereibacter</taxon>
    </lineage>
</organism>
<accession>A0A2W7QLF4</accession>
<name>A0A2W7QLF4_9RHOB</name>
<dbReference type="EMBL" id="QKZS01000016">
    <property type="protein sequence ID" value="PZX49273.1"/>
    <property type="molecule type" value="Genomic_DNA"/>
</dbReference>
<dbReference type="AlphaFoldDB" id="A0A2W7QLF4"/>
<protein>
    <submittedName>
        <fullName evidence="1">Uncharacterized protein</fullName>
    </submittedName>
</protein>
<reference evidence="1 2" key="1">
    <citation type="submission" date="2018-06" db="EMBL/GenBank/DDBJ databases">
        <title>Genomic Encyclopedia of Archaeal and Bacterial Type Strains, Phase II (KMG-II): from individual species to whole genera.</title>
        <authorList>
            <person name="Goeker M."/>
        </authorList>
    </citation>
    <scope>NUCLEOTIDE SEQUENCE [LARGE SCALE GENOMIC DNA]</scope>
    <source>
        <strain evidence="1 2">DSM 18774</strain>
    </source>
</reference>
<dbReference type="Proteomes" id="UP000249538">
    <property type="component" value="Unassembled WGS sequence"/>
</dbReference>
<dbReference type="RefSeq" id="WP_181247670.1">
    <property type="nucleotide sequence ID" value="NZ_QKZS01000016.1"/>
</dbReference>
<evidence type="ECO:0000313" key="1">
    <source>
        <dbReference type="EMBL" id="PZX49273.1"/>
    </source>
</evidence>
<sequence length="127" mass="14068">MSSDPNLAEFRQRVARLRQEHAQGRGFEASGTLGRSRHPATGQRRLTLWKPLLVVLLCGIGLKAVIHAQVGARKYDQRVAGLWQGEPVERLGAVLMQADPATRFLSAQLRQLLPAGFQALPTERPRP</sequence>
<comment type="caution">
    <text evidence="1">The sequence shown here is derived from an EMBL/GenBank/DDBJ whole genome shotgun (WGS) entry which is preliminary data.</text>
</comment>
<proteinExistence type="predicted"/>
<evidence type="ECO:0000313" key="2">
    <source>
        <dbReference type="Proteomes" id="UP000249538"/>
    </source>
</evidence>